<evidence type="ECO:0000313" key="3">
    <source>
        <dbReference type="EMBL" id="MBW3093175.1"/>
    </source>
</evidence>
<accession>A0ABS6WHE7</accession>
<proteinExistence type="predicted"/>
<dbReference type="Pfam" id="PF13196">
    <property type="entry name" value="DUF4012"/>
    <property type="match status" value="1"/>
</dbReference>
<keyword evidence="4" id="KW-1185">Reference proteome</keyword>
<sequence length="769" mass="79688">MRQNPSQHAARAGSGTPQREPVTLARIALYALTAAAGLVLSAILFYGVSVARMYADATELVSSGESIANSALGCGGDVDVPTASSRFVTSARALRDELNTPKWTFIRDHTAYGNDIDAARTMLDAVGNLVDGPFSDMSDVLTRLKSFSSSSQTIDLSPLNDLPKVVKDARADIAVEQKRLATIHDTRLSATSQLVSAGRSGLKSADNLLDEYDELINLVPQLLGDDGARTYLVAIYNPAELRSAGGMVGNVAAVTADHGKVTIGDFSATTDFEYATEPLDEANVKEAEVFGEWIWKYPQTTTMNPNFRRAAITLANQWKAQKGNTKKNVAGVVALDPVFMQSLIGATGSVTLSDGKVLDGTNTVKFFLHDLYNDHPKYEEQNKYTNAASKKIMNHVFSSLNTSTASAVLKAVRDTSASSHFKLWMQSDDEFAALVQTGVIDANAAGLLPGTETEPVTGAYFSELQASKLSWYLDVSATVTKTCGKTFNAYNATLSSEQAADAPAMSTELAGVDASTLGDEYTVVLRLKNTLTEKQAKELPKFVTGKDKTGSMFLRTTLMAPAGGEITAISYGNAVMQANGSVDDHQFVVLDPSDDGLAPGKTDVIVYTVRVSEKAGARALDFVTTPVIGEKGTYTGTGGAVTDECGTDVPDAAEDAALAGTDAGSGSDGSGDGSADGGVHAGDSGAINGTDGVSGSDESGSGSGTSGSGSSGSGSGASGGKGSSSSSGSGSSGSSTSTDGSGSALTLDSLNKLKSQIECPVDLKKLASK</sequence>
<reference evidence="3 4" key="1">
    <citation type="submission" date="2021-05" db="EMBL/GenBank/DDBJ databases">
        <title>Phylogenetic classification of ten novel species belonging to the genus Bifidobacterium comprising B. colchicus sp. nov., B. abeli sp. nov., B. bicoloris sp. nov., B. guerezis sp. nov., B. rosaliae sp. nov., B. santillanensis sp. nov., B. argentati sp. nov., B. amazzoni sp. nov., B. pluviali sp. nov., and B. pinnaculum sp. nov.</title>
        <authorList>
            <person name="Lugli G.A."/>
            <person name="Ruiz Garcia L."/>
            <person name="Margolles A."/>
            <person name="Ventura M."/>
        </authorList>
    </citation>
    <scope>NUCLEOTIDE SEQUENCE [LARGE SCALE GENOMIC DNA]</scope>
    <source>
        <strain evidence="3 4">82T10</strain>
    </source>
</reference>
<keyword evidence="2" id="KW-0812">Transmembrane</keyword>
<feature type="compositionally biased region" description="Gly residues" evidence="1">
    <location>
        <begin position="701"/>
        <end position="722"/>
    </location>
</feature>
<comment type="caution">
    <text evidence="3">The sequence shown here is derived from an EMBL/GenBank/DDBJ whole genome shotgun (WGS) entry which is preliminary data.</text>
</comment>
<dbReference type="RefSeq" id="WP_219059192.1">
    <property type="nucleotide sequence ID" value="NZ_JAHBBH010000030.1"/>
</dbReference>
<organism evidence="3 4">
    <name type="scientific">Bifidobacterium miconis</name>
    <dbReference type="NCBI Taxonomy" id="2834435"/>
    <lineage>
        <taxon>Bacteria</taxon>
        <taxon>Bacillati</taxon>
        <taxon>Actinomycetota</taxon>
        <taxon>Actinomycetes</taxon>
        <taxon>Bifidobacteriales</taxon>
        <taxon>Bifidobacteriaceae</taxon>
        <taxon>Bifidobacterium</taxon>
    </lineage>
</organism>
<name>A0ABS6WHE7_9BIFI</name>
<feature type="compositionally biased region" description="Gly residues" evidence="1">
    <location>
        <begin position="666"/>
        <end position="680"/>
    </location>
</feature>
<evidence type="ECO:0000313" key="4">
    <source>
        <dbReference type="Proteomes" id="UP000700815"/>
    </source>
</evidence>
<protein>
    <submittedName>
        <fullName evidence="3">DUF4012 domain-containing protein</fullName>
    </submittedName>
</protein>
<dbReference type="EMBL" id="JAHBBH010000030">
    <property type="protein sequence ID" value="MBW3093175.1"/>
    <property type="molecule type" value="Genomic_DNA"/>
</dbReference>
<keyword evidence="2" id="KW-0472">Membrane</keyword>
<feature type="region of interest" description="Disordered" evidence="1">
    <location>
        <begin position="659"/>
        <end position="746"/>
    </location>
</feature>
<dbReference type="InterPro" id="IPR025101">
    <property type="entry name" value="DUF4012"/>
</dbReference>
<dbReference type="Proteomes" id="UP000700815">
    <property type="component" value="Unassembled WGS sequence"/>
</dbReference>
<feature type="compositionally biased region" description="Low complexity" evidence="1">
    <location>
        <begin position="681"/>
        <end position="700"/>
    </location>
</feature>
<feature type="compositionally biased region" description="Low complexity" evidence="1">
    <location>
        <begin position="723"/>
        <end position="743"/>
    </location>
</feature>
<evidence type="ECO:0000256" key="2">
    <source>
        <dbReference type="SAM" id="Phobius"/>
    </source>
</evidence>
<feature type="transmembrane region" description="Helical" evidence="2">
    <location>
        <begin position="27"/>
        <end position="48"/>
    </location>
</feature>
<evidence type="ECO:0000256" key="1">
    <source>
        <dbReference type="SAM" id="MobiDB-lite"/>
    </source>
</evidence>
<keyword evidence="2" id="KW-1133">Transmembrane helix</keyword>
<gene>
    <name evidence="3" type="ORF">KIH79_09645</name>
</gene>